<evidence type="ECO:0000256" key="4">
    <source>
        <dbReference type="ARBA" id="ARBA00022833"/>
    </source>
</evidence>
<dbReference type="InterPro" id="IPR013785">
    <property type="entry name" value="Aldolase_TIM"/>
</dbReference>
<evidence type="ECO:0000313" key="5">
    <source>
        <dbReference type="EMBL" id="MBB3126190.1"/>
    </source>
</evidence>
<dbReference type="PANTHER" id="PTHR37418:SF2">
    <property type="entry name" value="3-KETO-5-AMINOHEXANOATE CLEAVAGE ENZYME"/>
    <property type="match status" value="1"/>
</dbReference>
<evidence type="ECO:0000256" key="3">
    <source>
        <dbReference type="ARBA" id="ARBA00022723"/>
    </source>
</evidence>
<name>A0A839TKB7_9BACL</name>
<reference evidence="5 6" key="1">
    <citation type="submission" date="2020-08" db="EMBL/GenBank/DDBJ databases">
        <title>Genomic Encyclopedia of Type Strains, Phase III (KMG-III): the genomes of soil and plant-associated and newly described type strains.</title>
        <authorList>
            <person name="Whitman W."/>
        </authorList>
    </citation>
    <scope>NUCLEOTIDE SEQUENCE [LARGE SCALE GENOMIC DNA]</scope>
    <source>
        <strain evidence="5 6">CECT 5831</strain>
    </source>
</reference>
<dbReference type="AlphaFoldDB" id="A0A839TKB7"/>
<proteinExistence type="predicted"/>
<dbReference type="Proteomes" id="UP000517523">
    <property type="component" value="Unassembled WGS sequence"/>
</dbReference>
<protein>
    <submittedName>
        <fullName evidence="5">3-keto-5-aminohexanoate cleavage enzyme</fullName>
    </submittedName>
</protein>
<accession>A0A839TKB7</accession>
<dbReference type="Gene3D" id="3.20.20.70">
    <property type="entry name" value="Aldolase class I"/>
    <property type="match status" value="1"/>
</dbReference>
<evidence type="ECO:0000256" key="2">
    <source>
        <dbReference type="ARBA" id="ARBA00022679"/>
    </source>
</evidence>
<dbReference type="EMBL" id="JACHXJ010000001">
    <property type="protein sequence ID" value="MBB3126190.1"/>
    <property type="molecule type" value="Genomic_DNA"/>
</dbReference>
<dbReference type="InterPro" id="IPR008567">
    <property type="entry name" value="BKACE"/>
</dbReference>
<evidence type="ECO:0000256" key="1">
    <source>
        <dbReference type="ARBA" id="ARBA00001947"/>
    </source>
</evidence>
<keyword evidence="4" id="KW-0862">Zinc</keyword>
<keyword evidence="2" id="KW-0808">Transferase</keyword>
<dbReference type="GO" id="GO:0046872">
    <property type="term" value="F:metal ion binding"/>
    <property type="evidence" value="ECO:0007669"/>
    <property type="project" value="UniProtKB-KW"/>
</dbReference>
<dbReference type="RefSeq" id="WP_183578957.1">
    <property type="nucleotide sequence ID" value="NZ_JACHXJ010000001.1"/>
</dbReference>
<dbReference type="PANTHER" id="PTHR37418">
    <property type="entry name" value="3-KETO-5-AMINOHEXANOATE CLEAVAGE ENZYME-RELATED"/>
    <property type="match status" value="1"/>
</dbReference>
<dbReference type="GO" id="GO:0043720">
    <property type="term" value="F:3-keto-5-aminohexanoate cleavage activity"/>
    <property type="evidence" value="ECO:0007669"/>
    <property type="project" value="InterPro"/>
</dbReference>
<organism evidence="5 6">
    <name type="scientific">Paenibacillus rhizosphaerae</name>
    <dbReference type="NCBI Taxonomy" id="297318"/>
    <lineage>
        <taxon>Bacteria</taxon>
        <taxon>Bacillati</taxon>
        <taxon>Bacillota</taxon>
        <taxon>Bacilli</taxon>
        <taxon>Bacillales</taxon>
        <taxon>Paenibacillaceae</taxon>
        <taxon>Paenibacillus</taxon>
    </lineage>
</organism>
<comment type="caution">
    <text evidence="5">The sequence shown here is derived from an EMBL/GenBank/DDBJ whole genome shotgun (WGS) entry which is preliminary data.</text>
</comment>
<gene>
    <name evidence="5" type="ORF">FHS19_000844</name>
</gene>
<sequence length="270" mass="29469">MRKVIISVAPTPALSASIDPASLAEEVIAAGRAGAAMVHMHVRDQNGKLTDEMDVYKDTVERITKESDIVIQASTGGLSDLTIQQRCAPLSYDKVETISLNVGSVNLGEAVYRNPIGDVRYCVEQMMKYRKVPEIEIFELGMIHTVLELDRHYSLPKPLMFDLVLGHPGGAPATIDALIAVRSLVPRDALWGITHANRTDYCIISAAIAMGASLVRIGFEDSDYLNCDRRAANNAELVSKVADIVHAMELEVASPKDARQILGVVERNMD</sequence>
<dbReference type="Pfam" id="PF05853">
    <property type="entry name" value="BKACE"/>
    <property type="match status" value="1"/>
</dbReference>
<evidence type="ECO:0000313" key="6">
    <source>
        <dbReference type="Proteomes" id="UP000517523"/>
    </source>
</evidence>
<keyword evidence="3" id="KW-0479">Metal-binding</keyword>
<comment type="cofactor">
    <cofactor evidence="1">
        <name>Zn(2+)</name>
        <dbReference type="ChEBI" id="CHEBI:29105"/>
    </cofactor>
</comment>